<feature type="compositionally biased region" description="Low complexity" evidence="9">
    <location>
        <begin position="113"/>
        <end position="126"/>
    </location>
</feature>
<sequence length="832" mass="89806">MTSSLLSPTTPPCYGVYLLRSYKSSSPTPPFPPRATQSTYIGSTPRPPTRKRQHNGELTQGAYRTRNGRPWEMEMLVYGFGSKIAALQFEWAWQKASLSRHLRQTVAVPISGMGSSTPGTGLGTTTMATRPIFPRQGKGRGTYRPPSQQILVLRCLLRSEPFCHWGLRLAFFAEWVWAAWEKAQSESAAIASSSAPLARRSGRVLPAQENSPAIRCDFRGVDGKRRPLLDYSEEERKLVGIKQSDAIKATAKKKVAPSAAPAVGAATDAEHHWHEVLPASATVKGMGMTWDRLERDVPTVPPMTVSQPNEEGDLQRSWPPRMVFDDVDLAYLSLHRFLHVLSSHQARADDLLPSPTSTTSDLSIPCSSCQTPIDLVEADPATYTTCPAPYRALHSQPLSQARPRSATEARQADERASCTSLFHLRCLAKEWLSAEEREQEQQEPSASSSRLGAAEHLLPLKGSCPCPTCRSKTSSSSTSHSTAGAQQEGLWADVVRAAYRRREWVQSSRLRVRAALALKEEMTALDDAEGVEEAERELHIAWDLDRVLLRGVGAARKKRRRKVANSKGTAAHEEDPSELEEDEDASEEEDEEESGELDLLSRLDRLVASPTRGKKAAAKKSPSASPRKKVTSPRQKSVGTKGDSKSQSKSKTGSPRKSSVSANATKKNKKEKSARPASKRGSSPASSSSVSPRKPASATKRKMRASPDPDLSDPSTVDLAEATGWIREALTGAGKEGEVDGPSRNAESSLAPPAPAQVPARPRARAKAAVKAMPVVKGKRKVQHVADTTADTTAAATAAAANGGGAGGTSGGRGDVARSTSGRQVEIIDLSD</sequence>
<dbReference type="AlphaFoldDB" id="A0A316TZP5"/>
<dbReference type="GO" id="GO:0008821">
    <property type="term" value="F:crossover junction DNA endonuclease activity"/>
    <property type="evidence" value="ECO:0007669"/>
    <property type="project" value="TreeGrafter"/>
</dbReference>
<keyword evidence="2 8" id="KW-0255">Endonuclease</keyword>
<comment type="cofactor">
    <cofactor evidence="8">
        <name>a divalent metal cation</name>
        <dbReference type="ChEBI" id="CHEBI:60240"/>
    </cofactor>
</comment>
<dbReference type="Pfam" id="PF01541">
    <property type="entry name" value="GIY-YIG"/>
    <property type="match status" value="1"/>
</dbReference>
<evidence type="ECO:0000256" key="4">
    <source>
        <dbReference type="ARBA" id="ARBA00022801"/>
    </source>
</evidence>
<dbReference type="RefSeq" id="XP_025344961.1">
    <property type="nucleotide sequence ID" value="XM_025493920.1"/>
</dbReference>
<keyword evidence="5 8" id="KW-0233">DNA recombination</keyword>
<evidence type="ECO:0000256" key="6">
    <source>
        <dbReference type="ARBA" id="ARBA00023204"/>
    </source>
</evidence>
<dbReference type="OrthoDB" id="24645at2759"/>
<dbReference type="PANTHER" id="PTHR20208">
    <property type="entry name" value="STRUCTURE-SPECIFIC ENDONUCLEASE SUBUNIT SLX1"/>
    <property type="match status" value="1"/>
</dbReference>
<keyword evidence="4 8" id="KW-0378">Hydrolase</keyword>
<dbReference type="PROSITE" id="PS50164">
    <property type="entry name" value="GIY_YIG"/>
    <property type="match status" value="1"/>
</dbReference>
<feature type="region of interest" description="Disordered" evidence="9">
    <location>
        <begin position="113"/>
        <end position="143"/>
    </location>
</feature>
<dbReference type="InterPro" id="IPR000305">
    <property type="entry name" value="GIY-YIG_endonuc"/>
</dbReference>
<dbReference type="STRING" id="1684307.A0A316TZP5"/>
<comment type="caution">
    <text evidence="8">Lacks conserved residue(s) required for the propagation of feature annotation.</text>
</comment>
<name>A0A316TZP5_9BASI</name>
<dbReference type="HAMAP" id="MF_03100">
    <property type="entry name" value="Endonuc_su_Slx1"/>
    <property type="match status" value="1"/>
</dbReference>
<evidence type="ECO:0000313" key="11">
    <source>
        <dbReference type="EMBL" id="PWN17801.1"/>
    </source>
</evidence>
<feature type="region of interest" description="Disordered" evidence="9">
    <location>
        <begin position="25"/>
        <end position="59"/>
    </location>
</feature>
<proteinExistence type="inferred from homology"/>
<dbReference type="CDD" id="cd10455">
    <property type="entry name" value="GIY-YIG_SLX1"/>
    <property type="match status" value="1"/>
</dbReference>
<keyword evidence="1 8" id="KW-0540">Nuclease</keyword>
<evidence type="ECO:0000256" key="1">
    <source>
        <dbReference type="ARBA" id="ARBA00022722"/>
    </source>
</evidence>
<keyword evidence="3 8" id="KW-0227">DNA damage</keyword>
<feature type="compositionally biased region" description="Low complexity" evidence="9">
    <location>
        <begin position="675"/>
        <end position="698"/>
    </location>
</feature>
<comment type="subcellular location">
    <subcellularLocation>
        <location evidence="8">Nucleus</location>
    </subcellularLocation>
</comment>
<evidence type="ECO:0000256" key="3">
    <source>
        <dbReference type="ARBA" id="ARBA00022763"/>
    </source>
</evidence>
<comment type="function">
    <text evidence="8">Catalytic subunit of the SLX1-SLX4 structure-specific endonuclease that resolves DNA secondary structures generated during DNA repair and recombination. Has endonuclease activity towards branched DNA substrates, introducing single-strand cuts in duplex DNA close to junctions with ss-DNA.</text>
</comment>
<dbReference type="InterPro" id="IPR027520">
    <property type="entry name" value="Slx1"/>
</dbReference>
<evidence type="ECO:0000256" key="2">
    <source>
        <dbReference type="ARBA" id="ARBA00022759"/>
    </source>
</evidence>
<evidence type="ECO:0000256" key="8">
    <source>
        <dbReference type="HAMAP-Rule" id="MF_03100"/>
    </source>
</evidence>
<dbReference type="GeneID" id="37015654"/>
<gene>
    <name evidence="11" type="ORF">BCV69DRAFT_295697</name>
</gene>
<keyword evidence="12" id="KW-1185">Reference proteome</keyword>
<dbReference type="Proteomes" id="UP000245942">
    <property type="component" value="Unassembled WGS sequence"/>
</dbReference>
<dbReference type="InterPro" id="IPR035901">
    <property type="entry name" value="GIY-YIG_endonuc_sf"/>
</dbReference>
<evidence type="ECO:0000256" key="9">
    <source>
        <dbReference type="SAM" id="MobiDB-lite"/>
    </source>
</evidence>
<evidence type="ECO:0000259" key="10">
    <source>
        <dbReference type="PROSITE" id="PS50164"/>
    </source>
</evidence>
<feature type="domain" description="GIY-YIG" evidence="10">
    <location>
        <begin position="12"/>
        <end position="103"/>
    </location>
</feature>
<feature type="compositionally biased region" description="Gly residues" evidence="9">
    <location>
        <begin position="802"/>
        <end position="814"/>
    </location>
</feature>
<accession>A0A316TZP5</accession>
<keyword evidence="6 8" id="KW-0234">DNA repair</keyword>
<dbReference type="GO" id="GO:0017108">
    <property type="term" value="F:5'-flap endonuclease activity"/>
    <property type="evidence" value="ECO:0007669"/>
    <property type="project" value="InterPro"/>
</dbReference>
<comment type="similarity">
    <text evidence="8">Belongs to the SLX1 family.</text>
</comment>
<feature type="compositionally biased region" description="Polar residues" evidence="9">
    <location>
        <begin position="645"/>
        <end position="665"/>
    </location>
</feature>
<feature type="region of interest" description="Disordered" evidence="9">
    <location>
        <begin position="556"/>
        <end position="767"/>
    </location>
</feature>
<reference evidence="11 12" key="1">
    <citation type="journal article" date="2018" name="Mol. Biol. Evol.">
        <title>Broad Genomic Sampling Reveals a Smut Pathogenic Ancestry of the Fungal Clade Ustilaginomycotina.</title>
        <authorList>
            <person name="Kijpornyongpan T."/>
            <person name="Mondo S.J."/>
            <person name="Barry K."/>
            <person name="Sandor L."/>
            <person name="Lee J."/>
            <person name="Lipzen A."/>
            <person name="Pangilinan J."/>
            <person name="LaButti K."/>
            <person name="Hainaut M."/>
            <person name="Henrissat B."/>
            <person name="Grigoriev I.V."/>
            <person name="Spatafora J.W."/>
            <person name="Aime M.C."/>
        </authorList>
    </citation>
    <scope>NUCLEOTIDE SEQUENCE [LARGE SCALE GENOMIC DNA]</scope>
    <source>
        <strain evidence="11 12">MCA 4718</strain>
    </source>
</reference>
<keyword evidence="7 8" id="KW-0539">Nucleus</keyword>
<comment type="subunit">
    <text evidence="8">Forms a heterodimer with SLX4.</text>
</comment>
<dbReference type="PANTHER" id="PTHR20208:SF10">
    <property type="entry name" value="STRUCTURE-SPECIFIC ENDONUCLEASE SUBUNIT SLX1"/>
    <property type="match status" value="1"/>
</dbReference>
<dbReference type="GO" id="GO:0000724">
    <property type="term" value="P:double-strand break repair via homologous recombination"/>
    <property type="evidence" value="ECO:0007669"/>
    <property type="project" value="TreeGrafter"/>
</dbReference>
<evidence type="ECO:0000313" key="12">
    <source>
        <dbReference type="Proteomes" id="UP000245942"/>
    </source>
</evidence>
<protein>
    <recommendedName>
        <fullName evidence="10">GIY-YIG domain-containing protein</fullName>
    </recommendedName>
</protein>
<dbReference type="EMBL" id="KZ819340">
    <property type="protein sequence ID" value="PWN17801.1"/>
    <property type="molecule type" value="Genomic_DNA"/>
</dbReference>
<evidence type="ECO:0000256" key="5">
    <source>
        <dbReference type="ARBA" id="ARBA00023172"/>
    </source>
</evidence>
<feature type="compositionally biased region" description="Acidic residues" evidence="9">
    <location>
        <begin position="575"/>
        <end position="596"/>
    </location>
</feature>
<dbReference type="InterPro" id="IPR050381">
    <property type="entry name" value="SLX1_endonuclease"/>
</dbReference>
<dbReference type="Gene3D" id="3.40.1440.10">
    <property type="entry name" value="GIY-YIG endonuclease"/>
    <property type="match status" value="1"/>
</dbReference>
<organism evidence="11 12">
    <name type="scientific">Pseudomicrostroma glucosiphilum</name>
    <dbReference type="NCBI Taxonomy" id="1684307"/>
    <lineage>
        <taxon>Eukaryota</taxon>
        <taxon>Fungi</taxon>
        <taxon>Dikarya</taxon>
        <taxon>Basidiomycota</taxon>
        <taxon>Ustilaginomycotina</taxon>
        <taxon>Exobasidiomycetes</taxon>
        <taxon>Microstromatales</taxon>
        <taxon>Microstromatales incertae sedis</taxon>
        <taxon>Pseudomicrostroma</taxon>
    </lineage>
</organism>
<feature type="region of interest" description="Disordered" evidence="9">
    <location>
        <begin position="799"/>
        <end position="832"/>
    </location>
</feature>
<evidence type="ECO:0000256" key="7">
    <source>
        <dbReference type="ARBA" id="ARBA00023242"/>
    </source>
</evidence>
<dbReference type="GO" id="GO:0033557">
    <property type="term" value="C:Slx1-Slx4 complex"/>
    <property type="evidence" value="ECO:0007669"/>
    <property type="project" value="UniProtKB-UniRule"/>
</dbReference>